<dbReference type="RefSeq" id="WP_226535890.1">
    <property type="nucleotide sequence ID" value="NZ_BMSL01000031.1"/>
</dbReference>
<protein>
    <submittedName>
        <fullName evidence="1">Uncharacterized protein</fullName>
    </submittedName>
</protein>
<dbReference type="Pfam" id="PF19561">
    <property type="entry name" value="DUF6083"/>
    <property type="match status" value="1"/>
</dbReference>
<gene>
    <name evidence="1" type="ORF">J2S47_002653</name>
</gene>
<keyword evidence="2" id="KW-1185">Reference proteome</keyword>
<proteinExistence type="predicted"/>
<accession>A0ABT9LEK2</accession>
<reference evidence="1 2" key="1">
    <citation type="submission" date="2023-07" db="EMBL/GenBank/DDBJ databases">
        <title>Sequencing the genomes of 1000 actinobacteria strains.</title>
        <authorList>
            <person name="Klenk H.-P."/>
        </authorList>
    </citation>
    <scope>NUCLEOTIDE SEQUENCE [LARGE SCALE GENOMIC DNA]</scope>
    <source>
        <strain evidence="1 2">DSM 40229</strain>
    </source>
</reference>
<organism evidence="1 2">
    <name type="scientific">Streptomyces griseoviridis</name>
    <dbReference type="NCBI Taxonomy" id="45398"/>
    <lineage>
        <taxon>Bacteria</taxon>
        <taxon>Bacillati</taxon>
        <taxon>Actinomycetota</taxon>
        <taxon>Actinomycetes</taxon>
        <taxon>Kitasatosporales</taxon>
        <taxon>Streptomycetaceae</taxon>
        <taxon>Streptomyces</taxon>
    </lineage>
</organism>
<dbReference type="GeneID" id="91551602"/>
<sequence length="127" mass="14102">MRSRGHVDLMAEMCEECWQRLANGLATVEGATAPPQDPAGNGPPRCRACRGVVRRYPTYYERWVDLATVELPAEEVPQRYRWRLIKAPAPRAPVVLAVHIRVVDPLPRDPVLPAHAFLCPAGRAADA</sequence>
<dbReference type="Proteomes" id="UP001231675">
    <property type="component" value="Unassembled WGS sequence"/>
</dbReference>
<comment type="caution">
    <text evidence="1">The sequence shown here is derived from an EMBL/GenBank/DDBJ whole genome shotgun (WGS) entry which is preliminary data.</text>
</comment>
<dbReference type="InterPro" id="IPR045729">
    <property type="entry name" value="DUF6083"/>
</dbReference>
<name>A0ABT9LEK2_STRGD</name>
<evidence type="ECO:0000313" key="1">
    <source>
        <dbReference type="EMBL" id="MDP9682151.1"/>
    </source>
</evidence>
<dbReference type="EMBL" id="JAURUD010000001">
    <property type="protein sequence ID" value="MDP9682151.1"/>
    <property type="molecule type" value="Genomic_DNA"/>
</dbReference>
<evidence type="ECO:0000313" key="2">
    <source>
        <dbReference type="Proteomes" id="UP001231675"/>
    </source>
</evidence>